<protein>
    <submittedName>
        <fullName evidence="1">Uncharacterized protein</fullName>
    </submittedName>
</protein>
<comment type="caution">
    <text evidence="1">The sequence shown here is derived from an EMBL/GenBank/DDBJ whole genome shotgun (WGS) entry which is preliminary data.</text>
</comment>
<organism evidence="1 2">
    <name type="scientific">Nonomuraea insulae</name>
    <dbReference type="NCBI Taxonomy" id="1616787"/>
    <lineage>
        <taxon>Bacteria</taxon>
        <taxon>Bacillati</taxon>
        <taxon>Actinomycetota</taxon>
        <taxon>Actinomycetes</taxon>
        <taxon>Streptosporangiales</taxon>
        <taxon>Streptosporangiaceae</taxon>
        <taxon>Nonomuraea</taxon>
    </lineage>
</organism>
<dbReference type="RefSeq" id="WP_379516646.1">
    <property type="nucleotide sequence ID" value="NZ_JBHSPA010000027.1"/>
</dbReference>
<keyword evidence="2" id="KW-1185">Reference proteome</keyword>
<evidence type="ECO:0000313" key="2">
    <source>
        <dbReference type="Proteomes" id="UP001596058"/>
    </source>
</evidence>
<evidence type="ECO:0000313" key="1">
    <source>
        <dbReference type="EMBL" id="MFC5827146.1"/>
    </source>
</evidence>
<reference evidence="2" key="1">
    <citation type="journal article" date="2019" name="Int. J. Syst. Evol. Microbiol.">
        <title>The Global Catalogue of Microorganisms (GCM) 10K type strain sequencing project: providing services to taxonomists for standard genome sequencing and annotation.</title>
        <authorList>
            <consortium name="The Broad Institute Genomics Platform"/>
            <consortium name="The Broad Institute Genome Sequencing Center for Infectious Disease"/>
            <person name="Wu L."/>
            <person name="Ma J."/>
        </authorList>
    </citation>
    <scope>NUCLEOTIDE SEQUENCE [LARGE SCALE GENOMIC DNA]</scope>
    <source>
        <strain evidence="2">CCUG 53903</strain>
    </source>
</reference>
<name>A0ABW1CN21_9ACTN</name>
<accession>A0ABW1CN21</accession>
<dbReference type="EMBL" id="JBHSPA010000027">
    <property type="protein sequence ID" value="MFC5827146.1"/>
    <property type="molecule type" value="Genomic_DNA"/>
</dbReference>
<sequence length="151" mass="16238">MIKGAKPAEEPPVFECQWGWNGSVGGFYPEAWLKYVATFECGEDYGVGPDMSGTIRGSLHDSPGGLIRHTGPDEAFTFCCGLDLSYVESGGEITLTGPGQKFYINNDSIIDLLPNPADNIVWIWSYLPAGCEGVGSPRAVCNLNSGEWAIN</sequence>
<gene>
    <name evidence="1" type="ORF">ACFPZ3_25020</name>
</gene>
<proteinExistence type="predicted"/>
<dbReference type="Proteomes" id="UP001596058">
    <property type="component" value="Unassembled WGS sequence"/>
</dbReference>